<evidence type="ECO:0000256" key="1">
    <source>
        <dbReference type="SAM" id="MobiDB-lite"/>
    </source>
</evidence>
<dbReference type="HOGENOM" id="CLU_2919862_0_0_5"/>
<organism evidence="2 3">
    <name type="scientific">Pseudoroseomonas cervicalis ATCC 49957</name>
    <dbReference type="NCBI Taxonomy" id="525371"/>
    <lineage>
        <taxon>Bacteria</taxon>
        <taxon>Pseudomonadati</taxon>
        <taxon>Pseudomonadota</taxon>
        <taxon>Alphaproteobacteria</taxon>
        <taxon>Acetobacterales</taxon>
        <taxon>Roseomonadaceae</taxon>
        <taxon>Roseomonas</taxon>
    </lineage>
</organism>
<keyword evidence="3" id="KW-1185">Reference proteome</keyword>
<gene>
    <name evidence="2" type="ORF">HMPREF0731_1817</name>
</gene>
<feature type="compositionally biased region" description="Basic and acidic residues" evidence="1">
    <location>
        <begin position="10"/>
        <end position="20"/>
    </location>
</feature>
<reference evidence="2 3" key="1">
    <citation type="submission" date="2010-04" db="EMBL/GenBank/DDBJ databases">
        <authorList>
            <person name="Qin X."/>
            <person name="Bachman B."/>
            <person name="Battles P."/>
            <person name="Bell A."/>
            <person name="Bess C."/>
            <person name="Bickham C."/>
            <person name="Chaboub L."/>
            <person name="Chen D."/>
            <person name="Coyle M."/>
            <person name="Deiros D.R."/>
            <person name="Dinh H."/>
            <person name="Forbes L."/>
            <person name="Fowler G."/>
            <person name="Francisco L."/>
            <person name="Fu Q."/>
            <person name="Gubbala S."/>
            <person name="Hale W."/>
            <person name="Han Y."/>
            <person name="Hemphill L."/>
            <person name="Highlander S.K."/>
            <person name="Hirani K."/>
            <person name="Hogues M."/>
            <person name="Jackson L."/>
            <person name="Jakkamsetti A."/>
            <person name="Javaid M."/>
            <person name="Jiang H."/>
            <person name="Korchina V."/>
            <person name="Kovar C."/>
            <person name="Lara F."/>
            <person name="Lee S."/>
            <person name="Mata R."/>
            <person name="Mathew T."/>
            <person name="Moen C."/>
            <person name="Morales K."/>
            <person name="Munidasa M."/>
            <person name="Nazareth L."/>
            <person name="Ngo R."/>
            <person name="Nguyen L."/>
            <person name="Okwuonu G."/>
            <person name="Ongeri F."/>
            <person name="Patil S."/>
            <person name="Petrosino J."/>
            <person name="Pham C."/>
            <person name="Pham P."/>
            <person name="Pu L.-L."/>
            <person name="Puazo M."/>
            <person name="Raj R."/>
            <person name="Reid J."/>
            <person name="Rouhana J."/>
            <person name="Saada N."/>
            <person name="Shang Y."/>
            <person name="Simmons D."/>
            <person name="Thornton R."/>
            <person name="Warren J."/>
            <person name="Weissenberger G."/>
            <person name="Zhang J."/>
            <person name="Zhang L."/>
            <person name="Zhou C."/>
            <person name="Zhu D."/>
            <person name="Muzny D."/>
            <person name="Worley K."/>
            <person name="Gibbs R."/>
        </authorList>
    </citation>
    <scope>NUCLEOTIDE SEQUENCE [LARGE SCALE GENOMIC DNA]</scope>
    <source>
        <strain evidence="2 3">ATCC 49957</strain>
    </source>
</reference>
<comment type="caution">
    <text evidence="2">The sequence shown here is derived from an EMBL/GenBank/DDBJ whole genome shotgun (WGS) entry which is preliminary data.</text>
</comment>
<evidence type="ECO:0000313" key="3">
    <source>
        <dbReference type="Proteomes" id="UP000005324"/>
    </source>
</evidence>
<dbReference type="Proteomes" id="UP000005324">
    <property type="component" value="Unassembled WGS sequence"/>
</dbReference>
<proteinExistence type="predicted"/>
<protein>
    <submittedName>
        <fullName evidence="2">Uncharacterized protein</fullName>
    </submittedName>
</protein>
<evidence type="ECO:0000313" key="2">
    <source>
        <dbReference type="EMBL" id="EFH11960.1"/>
    </source>
</evidence>
<name>D5RL56_9PROT</name>
<dbReference type="AlphaFoldDB" id="D5RL56"/>
<accession>D5RL56</accession>
<feature type="region of interest" description="Disordered" evidence="1">
    <location>
        <begin position="1"/>
        <end position="61"/>
    </location>
</feature>
<dbReference type="EMBL" id="ADVL01000295">
    <property type="protein sequence ID" value="EFH11960.1"/>
    <property type="molecule type" value="Genomic_DNA"/>
</dbReference>
<sequence length="61" mass="6626">MTMTHPTAPHLDDSHDDGLVHSHGWASEPAMPPSQHRQPQVAAAHAVPTPSTAYQDDRQAH</sequence>